<evidence type="ECO:0000256" key="3">
    <source>
        <dbReference type="ARBA" id="ARBA00022989"/>
    </source>
</evidence>
<evidence type="ECO:0000256" key="6">
    <source>
        <dbReference type="SAM" id="Phobius"/>
    </source>
</evidence>
<evidence type="ECO:0000256" key="4">
    <source>
        <dbReference type="ARBA" id="ARBA00023136"/>
    </source>
</evidence>
<dbReference type="PANTHER" id="PTHR10796">
    <property type="entry name" value="PATCHED-RELATED"/>
    <property type="match status" value="1"/>
</dbReference>
<keyword evidence="9" id="KW-1185">Reference proteome</keyword>
<dbReference type="SUPFAM" id="SSF82866">
    <property type="entry name" value="Multidrug efflux transporter AcrB transmembrane domain"/>
    <property type="match status" value="1"/>
</dbReference>
<evidence type="ECO:0000259" key="7">
    <source>
        <dbReference type="Pfam" id="PF03176"/>
    </source>
</evidence>
<feature type="domain" description="Membrane transport protein MMPL" evidence="7">
    <location>
        <begin position="5"/>
        <end position="74"/>
    </location>
</feature>
<evidence type="ECO:0000313" key="8">
    <source>
        <dbReference type="EMBL" id="CAE8600296.1"/>
    </source>
</evidence>
<dbReference type="AlphaFoldDB" id="A0A813EPL0"/>
<keyword evidence="4 6" id="KW-0472">Membrane</keyword>
<comment type="caution">
    <text evidence="8">The sequence shown here is derived from an EMBL/GenBank/DDBJ whole genome shotgun (WGS) entry which is preliminary data.</text>
</comment>
<dbReference type="Proteomes" id="UP000654075">
    <property type="component" value="Unassembled WGS sequence"/>
</dbReference>
<evidence type="ECO:0000256" key="2">
    <source>
        <dbReference type="ARBA" id="ARBA00022692"/>
    </source>
</evidence>
<proteinExistence type="predicted"/>
<dbReference type="EMBL" id="CAJNNV010012016">
    <property type="protein sequence ID" value="CAE8600296.1"/>
    <property type="molecule type" value="Genomic_DNA"/>
</dbReference>
<evidence type="ECO:0000256" key="1">
    <source>
        <dbReference type="ARBA" id="ARBA00004141"/>
    </source>
</evidence>
<evidence type="ECO:0000256" key="5">
    <source>
        <dbReference type="SAM" id="MobiDB-lite"/>
    </source>
</evidence>
<dbReference type="PANTHER" id="PTHR10796:SF92">
    <property type="entry name" value="PATCHED-RELATED, ISOFORM A"/>
    <property type="match status" value="1"/>
</dbReference>
<dbReference type="InterPro" id="IPR051697">
    <property type="entry name" value="Patched_domain-protein"/>
</dbReference>
<feature type="region of interest" description="Disordered" evidence="5">
    <location>
        <begin position="83"/>
        <end position="122"/>
    </location>
</feature>
<dbReference type="InterPro" id="IPR004869">
    <property type="entry name" value="MMPL_dom"/>
</dbReference>
<organism evidence="8 9">
    <name type="scientific">Polarella glacialis</name>
    <name type="common">Dinoflagellate</name>
    <dbReference type="NCBI Taxonomy" id="89957"/>
    <lineage>
        <taxon>Eukaryota</taxon>
        <taxon>Sar</taxon>
        <taxon>Alveolata</taxon>
        <taxon>Dinophyceae</taxon>
        <taxon>Suessiales</taxon>
        <taxon>Suessiaceae</taxon>
        <taxon>Polarella</taxon>
    </lineage>
</organism>
<reference evidence="8" key="1">
    <citation type="submission" date="2021-02" db="EMBL/GenBank/DDBJ databases">
        <authorList>
            <person name="Dougan E. K."/>
            <person name="Rhodes N."/>
            <person name="Thang M."/>
            <person name="Chan C."/>
        </authorList>
    </citation>
    <scope>NUCLEOTIDE SEQUENCE</scope>
</reference>
<accession>A0A813EPL0</accession>
<gene>
    <name evidence="8" type="ORF">PGLA1383_LOCUS18627</name>
</gene>
<feature type="transmembrane region" description="Helical" evidence="6">
    <location>
        <begin position="43"/>
        <end position="65"/>
    </location>
</feature>
<comment type="subcellular location">
    <subcellularLocation>
        <location evidence="1">Membrane</location>
        <topology evidence="1">Multi-pass membrane protein</topology>
    </subcellularLocation>
</comment>
<sequence>MRAVASMEEVGPAVLMGALTTLVATLPLGLATSIIFRTFFKCMIGINVLGSLHGLVFMPAVLALAGDFPCRCRKNDQRANVSLAGNELENPGLPEPGSPTGTRADRIHPAEESDGDTSVFSL</sequence>
<dbReference type="Pfam" id="PF03176">
    <property type="entry name" value="MMPL"/>
    <property type="match status" value="1"/>
</dbReference>
<dbReference type="GO" id="GO:0016020">
    <property type="term" value="C:membrane"/>
    <property type="evidence" value="ECO:0007669"/>
    <property type="project" value="UniProtKB-SubCell"/>
</dbReference>
<keyword evidence="2 6" id="KW-0812">Transmembrane</keyword>
<feature type="transmembrane region" description="Helical" evidence="6">
    <location>
        <begin position="12"/>
        <end position="36"/>
    </location>
</feature>
<keyword evidence="3 6" id="KW-1133">Transmembrane helix</keyword>
<evidence type="ECO:0000313" key="9">
    <source>
        <dbReference type="Proteomes" id="UP000654075"/>
    </source>
</evidence>
<protein>
    <recommendedName>
        <fullName evidence="7">Membrane transport protein MMPL domain-containing protein</fullName>
    </recommendedName>
</protein>
<name>A0A813EPL0_POLGL</name>
<dbReference type="Gene3D" id="1.20.1640.10">
    <property type="entry name" value="Multidrug efflux transporter AcrB transmembrane domain"/>
    <property type="match status" value="1"/>
</dbReference>
<dbReference type="OrthoDB" id="6510177at2759"/>